<dbReference type="SMART" id="SM00086">
    <property type="entry name" value="PAC"/>
    <property type="match status" value="3"/>
</dbReference>
<dbReference type="Gene3D" id="3.30.70.270">
    <property type="match status" value="1"/>
</dbReference>
<feature type="domain" description="PAS" evidence="2">
    <location>
        <begin position="3"/>
        <end position="70"/>
    </location>
</feature>
<gene>
    <name evidence="5" type="ORF">E6P07_08745</name>
</gene>
<dbReference type="RefSeq" id="WP_153975248.1">
    <property type="nucleotide sequence ID" value="NZ_CP039268.1"/>
</dbReference>
<dbReference type="Pfam" id="PF00990">
    <property type="entry name" value="GGDEF"/>
    <property type="match status" value="1"/>
</dbReference>
<protein>
    <submittedName>
        <fullName evidence="5">Diguanylate cyclase</fullName>
    </submittedName>
</protein>
<feature type="domain" description="PAC" evidence="3">
    <location>
        <begin position="331"/>
        <end position="387"/>
    </location>
</feature>
<feature type="domain" description="GGDEF" evidence="4">
    <location>
        <begin position="426"/>
        <end position="557"/>
    </location>
</feature>
<comment type="cofactor">
    <cofactor evidence="1">
        <name>Mg(2+)</name>
        <dbReference type="ChEBI" id="CHEBI:18420"/>
    </cofactor>
</comment>
<dbReference type="CDD" id="cd00130">
    <property type="entry name" value="PAS"/>
    <property type="match status" value="2"/>
</dbReference>
<dbReference type="PANTHER" id="PTHR44757:SF2">
    <property type="entry name" value="BIOFILM ARCHITECTURE MAINTENANCE PROTEIN MBAA"/>
    <property type="match status" value="1"/>
</dbReference>
<dbReference type="SUPFAM" id="SSF55073">
    <property type="entry name" value="Nucleotide cyclase"/>
    <property type="match status" value="1"/>
</dbReference>
<dbReference type="SMART" id="SM00267">
    <property type="entry name" value="GGDEF"/>
    <property type="match status" value="1"/>
</dbReference>
<dbReference type="FunFam" id="3.30.70.270:FF:000001">
    <property type="entry name" value="Diguanylate cyclase domain protein"/>
    <property type="match status" value="1"/>
</dbReference>
<feature type="domain" description="PAC" evidence="3">
    <location>
        <begin position="205"/>
        <end position="257"/>
    </location>
</feature>
<dbReference type="NCBIfam" id="TIGR00254">
    <property type="entry name" value="GGDEF"/>
    <property type="match status" value="1"/>
</dbReference>
<dbReference type="EMBL" id="CP039268">
    <property type="protein sequence ID" value="QGU33054.1"/>
    <property type="molecule type" value="Genomic_DNA"/>
</dbReference>
<evidence type="ECO:0000313" key="5">
    <source>
        <dbReference type="EMBL" id="QGU33054.1"/>
    </source>
</evidence>
<evidence type="ECO:0000256" key="1">
    <source>
        <dbReference type="ARBA" id="ARBA00001946"/>
    </source>
</evidence>
<feature type="domain" description="PAC" evidence="3">
    <location>
        <begin position="75"/>
        <end position="125"/>
    </location>
</feature>
<evidence type="ECO:0000313" key="6">
    <source>
        <dbReference type="Proteomes" id="UP000426424"/>
    </source>
</evidence>
<dbReference type="PANTHER" id="PTHR44757">
    <property type="entry name" value="DIGUANYLATE CYCLASE DGCP"/>
    <property type="match status" value="1"/>
</dbReference>
<dbReference type="PROSITE" id="PS50887">
    <property type="entry name" value="GGDEF"/>
    <property type="match status" value="1"/>
</dbReference>
<dbReference type="InterPro" id="IPR001610">
    <property type="entry name" value="PAC"/>
</dbReference>
<dbReference type="InterPro" id="IPR000160">
    <property type="entry name" value="GGDEF_dom"/>
</dbReference>
<dbReference type="InterPro" id="IPR000700">
    <property type="entry name" value="PAS-assoc_C"/>
</dbReference>
<dbReference type="SUPFAM" id="SSF55785">
    <property type="entry name" value="PYP-like sensor domain (PAS domain)"/>
    <property type="match status" value="3"/>
</dbReference>
<evidence type="ECO:0000259" key="4">
    <source>
        <dbReference type="PROSITE" id="PS50887"/>
    </source>
</evidence>
<dbReference type="NCBIfam" id="TIGR00229">
    <property type="entry name" value="sensory_box"/>
    <property type="match status" value="3"/>
</dbReference>
<keyword evidence="6" id="KW-1185">Reference proteome</keyword>
<evidence type="ECO:0000259" key="2">
    <source>
        <dbReference type="PROSITE" id="PS50112"/>
    </source>
</evidence>
<evidence type="ECO:0000259" key="3">
    <source>
        <dbReference type="PROSITE" id="PS50113"/>
    </source>
</evidence>
<dbReference type="KEGG" id="ttp:E6P07_08745"/>
<dbReference type="PROSITE" id="PS50113">
    <property type="entry name" value="PAC"/>
    <property type="match status" value="3"/>
</dbReference>
<dbReference type="OrthoDB" id="5623169at2"/>
<dbReference type="PROSITE" id="PS50112">
    <property type="entry name" value="PAS"/>
    <property type="match status" value="2"/>
</dbReference>
<dbReference type="SMART" id="SM00091">
    <property type="entry name" value="PAS"/>
    <property type="match status" value="3"/>
</dbReference>
<dbReference type="InterPro" id="IPR052155">
    <property type="entry name" value="Biofilm_reg_signaling"/>
</dbReference>
<dbReference type="GO" id="GO:0003824">
    <property type="term" value="F:catalytic activity"/>
    <property type="evidence" value="ECO:0007669"/>
    <property type="project" value="UniProtKB-ARBA"/>
</dbReference>
<dbReference type="Gene3D" id="3.30.450.20">
    <property type="entry name" value="PAS domain"/>
    <property type="match status" value="3"/>
</dbReference>
<dbReference type="InterPro" id="IPR035965">
    <property type="entry name" value="PAS-like_dom_sf"/>
</dbReference>
<proteinExistence type="predicted"/>
<dbReference type="Pfam" id="PF08448">
    <property type="entry name" value="PAS_4"/>
    <property type="match status" value="3"/>
</dbReference>
<feature type="domain" description="PAS" evidence="2">
    <location>
        <begin position="126"/>
        <end position="182"/>
    </location>
</feature>
<name>A0A6I6DZL6_THETI</name>
<dbReference type="InterPro" id="IPR043128">
    <property type="entry name" value="Rev_trsase/Diguanyl_cyclase"/>
</dbReference>
<dbReference type="Proteomes" id="UP000426424">
    <property type="component" value="Chromosome"/>
</dbReference>
<dbReference type="InterPro" id="IPR013656">
    <property type="entry name" value="PAS_4"/>
</dbReference>
<dbReference type="CDD" id="cd01949">
    <property type="entry name" value="GGDEF"/>
    <property type="match status" value="1"/>
</dbReference>
<sequence length="557" mass="63770">MLSDDMARFAIEHTPLEIYWADLDGRFVEANPATLRALGYSREQMCGLSLWDVDPNLLPQRWNSLVETLRHEGYMRLETEHHRCDGSLYPVEVTLSLVEHASRLLICGFAQDISERRRMERELMESEQRLRVLINSTPDIICFKDGAGRWLEANEADLELFALTEVDYRGKTDSELADYTHPIYRQSFLTCETSDEIAWKAGRLSRTEEVIARPDGVVKVYDVIKAPVFEPDGRRKGLIVLGRDITDRKRFEEALRKEREFLQNVIDSIDDPILVIGTDYQVLRMNRAVRELADNQGLVEHYATCFQVTENRCRCYNGDNYTCALRTIQETHQPCKLIRHYRAPDGVTRRYEVSASPLFGEDGELRGIIEVLRDISAHLALVDELRERGLSYAHQAQHDPLTGLPNRLLFADRLSQAIHSAHRNKHRFAVLFIDLDGFKEVNDTFDHSQGDLVLKDVADRLSGLFREDDTIARLGGDEFIVILNHIRRDPDVAVIARKILKLFETPFKVLGHDIFLGASIGISLYPEHGTTVDELVQHADNAMYRAKANGGNGFQFY</sequence>
<reference evidence="5 6" key="1">
    <citation type="submission" date="2019-12" db="EMBL/GenBank/DDBJ databases">
        <title>The complete genome of the thermophilic, anoxygenic phototrophic gammaproteobacterium Thermochromatium tepidum.</title>
        <authorList>
            <person name="Sattley W.M."/>
            <person name="Swingley W.D."/>
            <person name="Burchell B.M."/>
            <person name="Gurbani S.A."/>
            <person name="Kujawa C.M."/>
            <person name="Nuccio D.A."/>
            <person name="Schladweiler J."/>
            <person name="Shaffer K.N."/>
            <person name="Stokes L.M."/>
            <person name="Touchman J.W."/>
            <person name="Blankenship R.E."/>
            <person name="Madigan M.T."/>
        </authorList>
    </citation>
    <scope>NUCLEOTIDE SEQUENCE [LARGE SCALE GENOMIC DNA]</scope>
    <source>
        <strain evidence="5 6">ATCC 43061</strain>
    </source>
</reference>
<dbReference type="AlphaFoldDB" id="A0A6I6DZL6"/>
<accession>A0A6I6DZL6</accession>
<dbReference type="InterPro" id="IPR029787">
    <property type="entry name" value="Nucleotide_cyclase"/>
</dbReference>
<organism evidence="5 6">
    <name type="scientific">Thermochromatium tepidum ATCC 43061</name>
    <dbReference type="NCBI Taxonomy" id="316276"/>
    <lineage>
        <taxon>Bacteria</taxon>
        <taxon>Pseudomonadati</taxon>
        <taxon>Pseudomonadota</taxon>
        <taxon>Gammaproteobacteria</taxon>
        <taxon>Chromatiales</taxon>
        <taxon>Chromatiaceae</taxon>
        <taxon>Thermochromatium</taxon>
    </lineage>
</organism>
<dbReference type="InterPro" id="IPR000014">
    <property type="entry name" value="PAS"/>
</dbReference>